<keyword evidence="2" id="KW-0489">Methyltransferase</keyword>
<name>A0A6A4VF48_AMPAM</name>
<protein>
    <submittedName>
        <fullName evidence="2">Methyltransferase-like protein 24</fullName>
    </submittedName>
</protein>
<sequence>MFRYLFDWPEVPTSSCKRMFKMGGLASGKDCLTDGDKHVCLDEPLSLAAAHDDCLIYSFGINYDWSFDEAARAFGCEVHSFDPSIDYPEGRRSDGITFHHFGIGRQKHVNIFGWQIYTLDQIMDILGHKGRTIHYLKMDAEGGEFDMMAQQLLDGDGEFVLDKVEQIGFEVHFKLDPNLEMAFYRRANRSVHALRQLGFNMVHWEYNKVVKERYLYPGVERPVSLLYEILLIKNGPDRWDRSSRGRRERQVIAALAKKALTLTRSLVAGKIRA</sequence>
<dbReference type="OrthoDB" id="10006218at2759"/>
<organism evidence="2 3">
    <name type="scientific">Amphibalanus amphitrite</name>
    <name type="common">Striped barnacle</name>
    <name type="synonym">Balanus amphitrite</name>
    <dbReference type="NCBI Taxonomy" id="1232801"/>
    <lineage>
        <taxon>Eukaryota</taxon>
        <taxon>Metazoa</taxon>
        <taxon>Ecdysozoa</taxon>
        <taxon>Arthropoda</taxon>
        <taxon>Crustacea</taxon>
        <taxon>Multicrustacea</taxon>
        <taxon>Cirripedia</taxon>
        <taxon>Thoracica</taxon>
        <taxon>Thoracicalcarea</taxon>
        <taxon>Balanomorpha</taxon>
        <taxon>Balanoidea</taxon>
        <taxon>Balanidae</taxon>
        <taxon>Amphibalaninae</taxon>
        <taxon>Amphibalanus</taxon>
    </lineage>
</organism>
<keyword evidence="2" id="KW-0808">Transferase</keyword>
<dbReference type="PANTHER" id="PTHR32026:SF10">
    <property type="entry name" value="METHYLTRANSFERASE-LIKE PROTEIN 24-RELATED"/>
    <property type="match status" value="1"/>
</dbReference>
<evidence type="ECO:0000259" key="1">
    <source>
        <dbReference type="Pfam" id="PF13383"/>
    </source>
</evidence>
<gene>
    <name evidence="2" type="primary">METTL24_0</name>
    <name evidence="2" type="ORF">FJT64_011599</name>
</gene>
<feature type="domain" description="Methyltransferase" evidence="1">
    <location>
        <begin position="12"/>
        <end position="211"/>
    </location>
</feature>
<dbReference type="GO" id="GO:0032259">
    <property type="term" value="P:methylation"/>
    <property type="evidence" value="ECO:0007669"/>
    <property type="project" value="UniProtKB-KW"/>
</dbReference>
<evidence type="ECO:0000313" key="2">
    <source>
        <dbReference type="EMBL" id="KAF0290204.1"/>
    </source>
</evidence>
<dbReference type="AlphaFoldDB" id="A0A6A4VF48"/>
<dbReference type="GO" id="GO:0008168">
    <property type="term" value="F:methyltransferase activity"/>
    <property type="evidence" value="ECO:0007669"/>
    <property type="project" value="UniProtKB-KW"/>
</dbReference>
<dbReference type="PANTHER" id="PTHR32026">
    <property type="entry name" value="METHYLTRANSFERASE-LIKE PROTEIN 24"/>
    <property type="match status" value="1"/>
</dbReference>
<evidence type="ECO:0000313" key="3">
    <source>
        <dbReference type="Proteomes" id="UP000440578"/>
    </source>
</evidence>
<dbReference type="Proteomes" id="UP000440578">
    <property type="component" value="Unassembled WGS sequence"/>
</dbReference>
<dbReference type="EMBL" id="VIIS01001974">
    <property type="protein sequence ID" value="KAF0290204.1"/>
    <property type="molecule type" value="Genomic_DNA"/>
</dbReference>
<reference evidence="2 3" key="1">
    <citation type="submission" date="2019-07" db="EMBL/GenBank/DDBJ databases">
        <title>Draft genome assembly of a fouling barnacle, Amphibalanus amphitrite (Darwin, 1854): The first reference genome for Thecostraca.</title>
        <authorList>
            <person name="Kim W."/>
        </authorList>
    </citation>
    <scope>NUCLEOTIDE SEQUENCE [LARGE SCALE GENOMIC DNA]</scope>
    <source>
        <strain evidence="2">SNU_AA5</strain>
        <tissue evidence="2">Soma without cirri and trophi</tissue>
    </source>
</reference>
<keyword evidence="3" id="KW-1185">Reference proteome</keyword>
<dbReference type="InterPro" id="IPR025714">
    <property type="entry name" value="Methyltranfer_dom"/>
</dbReference>
<proteinExistence type="predicted"/>
<accession>A0A6A4VF48</accession>
<comment type="caution">
    <text evidence="2">The sequence shown here is derived from an EMBL/GenBank/DDBJ whole genome shotgun (WGS) entry which is preliminary data.</text>
</comment>
<dbReference type="InterPro" id="IPR026913">
    <property type="entry name" value="METTL24"/>
</dbReference>
<dbReference type="Pfam" id="PF13383">
    <property type="entry name" value="Methyltransf_22"/>
    <property type="match status" value="1"/>
</dbReference>